<dbReference type="GO" id="GO:0005777">
    <property type="term" value="C:peroxisome"/>
    <property type="evidence" value="ECO:0007669"/>
    <property type="project" value="InterPro"/>
</dbReference>
<organism evidence="1 2">
    <name type="scientific">Chrysophaeum taylorii</name>
    <dbReference type="NCBI Taxonomy" id="2483200"/>
    <lineage>
        <taxon>Eukaryota</taxon>
        <taxon>Sar</taxon>
        <taxon>Stramenopiles</taxon>
        <taxon>Ochrophyta</taxon>
        <taxon>Pelagophyceae</taxon>
        <taxon>Pelagomonadales</taxon>
        <taxon>Pelagomonadaceae</taxon>
        <taxon>Chrysophaeum</taxon>
    </lineage>
</organism>
<name>A0AAD7UFN0_9STRA</name>
<keyword evidence="2" id="KW-1185">Reference proteome</keyword>
<dbReference type="SUPFAM" id="SSF56645">
    <property type="entry name" value="Acyl-CoA dehydrogenase NM domain-like"/>
    <property type="match status" value="1"/>
</dbReference>
<dbReference type="Gene3D" id="1.20.140.10">
    <property type="entry name" value="Butyryl-CoA Dehydrogenase, subunit A, domain 3"/>
    <property type="match status" value="1"/>
</dbReference>
<dbReference type="GO" id="GO:0003997">
    <property type="term" value="F:acyl-CoA oxidase activity"/>
    <property type="evidence" value="ECO:0007669"/>
    <property type="project" value="InterPro"/>
</dbReference>
<evidence type="ECO:0000313" key="2">
    <source>
        <dbReference type="Proteomes" id="UP001230188"/>
    </source>
</evidence>
<evidence type="ECO:0000313" key="1">
    <source>
        <dbReference type="EMBL" id="KAJ8604309.1"/>
    </source>
</evidence>
<comment type="caution">
    <text evidence="1">The sequence shown here is derived from an EMBL/GenBank/DDBJ whole genome shotgun (WGS) entry which is preliminary data.</text>
</comment>
<gene>
    <name evidence="1" type="ORF">CTAYLR_002552</name>
</gene>
<reference evidence="1" key="1">
    <citation type="submission" date="2023-01" db="EMBL/GenBank/DDBJ databases">
        <title>Metagenome sequencing of chrysophaentin producing Chrysophaeum taylorii.</title>
        <authorList>
            <person name="Davison J."/>
            <person name="Bewley C."/>
        </authorList>
    </citation>
    <scope>NUCLEOTIDE SEQUENCE</scope>
    <source>
        <strain evidence="1">NIES-1699</strain>
    </source>
</reference>
<dbReference type="SUPFAM" id="SSF47203">
    <property type="entry name" value="Acyl-CoA dehydrogenase C-terminal domain-like"/>
    <property type="match status" value="1"/>
</dbReference>
<dbReference type="AlphaFoldDB" id="A0AAD7UFN0"/>
<dbReference type="PANTHER" id="PTHR10909">
    <property type="entry name" value="ELECTRON TRANSPORT OXIDOREDUCTASE"/>
    <property type="match status" value="1"/>
</dbReference>
<dbReference type="InterPro" id="IPR012258">
    <property type="entry name" value="Acyl-CoA_oxidase"/>
</dbReference>
<dbReference type="Gene3D" id="2.40.110.10">
    <property type="entry name" value="Butyryl-CoA Dehydrogenase, subunit A, domain 2"/>
    <property type="match status" value="1"/>
</dbReference>
<dbReference type="Proteomes" id="UP001230188">
    <property type="component" value="Unassembled WGS sequence"/>
</dbReference>
<dbReference type="InterPro" id="IPR036250">
    <property type="entry name" value="AcylCo_DH-like_C"/>
</dbReference>
<dbReference type="GO" id="GO:0055088">
    <property type="term" value="P:lipid homeostasis"/>
    <property type="evidence" value="ECO:0007669"/>
    <property type="project" value="TreeGrafter"/>
</dbReference>
<proteinExistence type="predicted"/>
<dbReference type="InterPro" id="IPR009100">
    <property type="entry name" value="AcylCoA_DH/oxidase_NM_dom_sf"/>
</dbReference>
<evidence type="ECO:0008006" key="3">
    <source>
        <dbReference type="Google" id="ProtNLM"/>
    </source>
</evidence>
<dbReference type="InterPro" id="IPR046373">
    <property type="entry name" value="Acyl-CoA_Oxase/DH_mid-dom_sf"/>
</dbReference>
<dbReference type="GO" id="GO:0005504">
    <property type="term" value="F:fatty acid binding"/>
    <property type="evidence" value="ECO:0007669"/>
    <property type="project" value="TreeGrafter"/>
</dbReference>
<dbReference type="GO" id="GO:0033540">
    <property type="term" value="P:fatty acid beta-oxidation using acyl-CoA oxidase"/>
    <property type="evidence" value="ECO:0007669"/>
    <property type="project" value="TreeGrafter"/>
</dbReference>
<sequence>MARRNARVLLFQEGRRRLGMAAVARADSGAAWESEFLRVTSKVSGDASHAESAASMRELVQSGVVKHTDIRERPERFFKAHRLLARHAVREGPGFWIRFTVHYNLCLGTVLAVGSPKQIEALDADEQAGKLGCFALTETLAGVQSGLVVQTTADFVGDGFVIHTPSPGAEKRWISQGHVADRAVVVADLRVDGKRKGPHAFYVGMRENGSLSPGIQVGDMGLKTTGNDLDNAWIRFDHLKVPTEALLSRYCEVTRDGGYALTDAVDPFAMIGQRLYTGRVAVAQAALAYSRELFKVTKEYADSKPIPRGAGTVPLSSLPQLRALFKQADDAISHLERFVGACEDALVPLMRDSLTPSPSLANAIATAKVRAVEAAIDLCWRLKNDVGSYALMADSGFKHLDFVSCCKFAEGDSRILMQKMARDQMRLHANGSIHADPIVVDASARLADALAPAKGNKQLQADLWDENYALVYALADALMDATMRDVLANAT</sequence>
<dbReference type="EMBL" id="JAQMWT010000334">
    <property type="protein sequence ID" value="KAJ8604309.1"/>
    <property type="molecule type" value="Genomic_DNA"/>
</dbReference>
<accession>A0AAD7UFN0</accession>
<dbReference type="GO" id="GO:0071949">
    <property type="term" value="F:FAD binding"/>
    <property type="evidence" value="ECO:0007669"/>
    <property type="project" value="InterPro"/>
</dbReference>
<protein>
    <recommendedName>
        <fullName evidence="3">Acyl-CoA oxidase</fullName>
    </recommendedName>
</protein>